<dbReference type="PANTHER" id="PTHR11208:SF45">
    <property type="entry name" value="SPLICING FACTOR 1"/>
    <property type="match status" value="1"/>
</dbReference>
<organism evidence="14 15">
    <name type="scientific">Phoenix dactylifera</name>
    <name type="common">Date palm</name>
    <dbReference type="NCBI Taxonomy" id="42345"/>
    <lineage>
        <taxon>Eukaryota</taxon>
        <taxon>Viridiplantae</taxon>
        <taxon>Streptophyta</taxon>
        <taxon>Embryophyta</taxon>
        <taxon>Tracheophyta</taxon>
        <taxon>Spermatophyta</taxon>
        <taxon>Magnoliopsida</taxon>
        <taxon>Liliopsida</taxon>
        <taxon>Arecaceae</taxon>
        <taxon>Coryphoideae</taxon>
        <taxon>Phoeniceae</taxon>
        <taxon>Phoenix</taxon>
    </lineage>
</organism>
<keyword evidence="7 10" id="KW-0694">RNA-binding</keyword>
<sequence length="746" mass="83387">MGKQRVSVDQNSPIEIGCDDEHADVENQEPGEEDNLSEEEFCEEEPDEEPHKEEPNEEEKPCEEELNQEEEPGEEEYTERETCDGKPTESEPSEALYNEPGEEHSSPNDCSNNEKHQLNSSHSSSEKKRRSADRLEKQVEKRQKQDHDSKPEFYASPSGTDPQDKPSNLIDEVISSKEQENSGSSGKKRPRRWDTKSEADGAAFDGGVMATKKRKKRWVIDDSQLKMLGPLKLPDFVNWPLTETLIDPEIQKLNAQLLEINQKLKARELVDDQKLITKLIEKRQKIISELIQRNPTFKPPMDYKPAKLYRKLYIPVEEYPGYNFLGLIIGPRGHTQKRMEKETGARILVRGKGSAKGRKVQQHTDAKYDPSENEDLHVYIEADTQQSLDAAVQLVEKLLVPVEEEMNEHKHAQLRELAELKGKVREDSSSRNEKAAFQTNVSCNICSDVAHLTAACPLTGSAPGARTNEHQVSFLAELGGDGISFSNGLPVSSSTVPWTPNPASHSVPASSGKPFKEIDESKLFVGYLPRSVNTNKLIELFSPFGRISEAVVIKDKKAGLSKGYGFVRYTDPTFAAEAVRNMHGYRIEGKMLAVRVAGCPPPTVNTNLEPGQPPSIIRLPTYPSSAAIAQRNPHVLDWPGPRGAMQPEAFDSFPKNSSFVSHIGPVSEKSPVSYGASGQIPVLTSVISAPMTASREFEQFLSYVRGFNSQDYLYQSFPFEVLPSPQVHFTRSFGSHHRPFLPVIPH</sequence>
<keyword evidence="4 11" id="KW-0479">Metal-binding</keyword>
<dbReference type="RefSeq" id="XP_008806841.1">
    <property type="nucleotide sequence ID" value="XM_008808619.3"/>
</dbReference>
<dbReference type="GO" id="GO:0008270">
    <property type="term" value="F:zinc ion binding"/>
    <property type="evidence" value="ECO:0007669"/>
    <property type="project" value="UniProtKB-UniRule"/>
</dbReference>
<evidence type="ECO:0000256" key="11">
    <source>
        <dbReference type="RuleBase" id="RU367126"/>
    </source>
</evidence>
<dbReference type="KEGG" id="pda:103719402"/>
<reference evidence="15" key="2">
    <citation type="submission" date="2025-08" db="UniProtKB">
        <authorList>
            <consortium name="RefSeq"/>
        </authorList>
    </citation>
    <scope>IDENTIFICATION</scope>
    <source>
        <tissue evidence="15">Young leaves</tissue>
    </source>
</reference>
<dbReference type="FunFam" id="3.30.1370.10:FF:000047">
    <property type="entry name" value="splicing factor-like protein 1"/>
    <property type="match status" value="1"/>
</dbReference>
<proteinExistence type="inferred from homology"/>
<keyword evidence="14" id="KW-1185">Reference proteome</keyword>
<comment type="subcellular location">
    <subcellularLocation>
        <location evidence="1 11">Nucleus</location>
    </subcellularLocation>
</comment>
<dbReference type="InterPro" id="IPR004087">
    <property type="entry name" value="KH_dom"/>
</dbReference>
<evidence type="ECO:0000256" key="1">
    <source>
        <dbReference type="ARBA" id="ARBA00004123"/>
    </source>
</evidence>
<evidence type="ECO:0000256" key="10">
    <source>
        <dbReference type="PROSITE-ProRule" id="PRU00176"/>
    </source>
</evidence>
<dbReference type="Gene3D" id="3.30.70.330">
    <property type="match status" value="1"/>
</dbReference>
<dbReference type="SMART" id="SM00322">
    <property type="entry name" value="KH"/>
    <property type="match status" value="1"/>
</dbReference>
<dbReference type="Pfam" id="PF22675">
    <property type="entry name" value="KH-I_KHDC4-BBP"/>
    <property type="match status" value="1"/>
</dbReference>
<name>A0A8B7CUR4_PHODC</name>
<accession>A0A8B7CUR4</accession>
<feature type="compositionally biased region" description="Basic and acidic residues" evidence="12">
    <location>
        <begin position="79"/>
        <end position="89"/>
    </location>
</feature>
<dbReference type="InterPro" id="IPR045071">
    <property type="entry name" value="BBP-like"/>
</dbReference>
<dbReference type="InterPro" id="IPR035979">
    <property type="entry name" value="RBD_domain_sf"/>
</dbReference>
<dbReference type="Proteomes" id="UP000228380">
    <property type="component" value="Chromosome 17"/>
</dbReference>
<keyword evidence="11" id="KW-0747">Spliceosome</keyword>
<feature type="region of interest" description="Disordered" evidence="12">
    <location>
        <begin position="1"/>
        <end position="206"/>
    </location>
</feature>
<dbReference type="GO" id="GO:0003729">
    <property type="term" value="F:mRNA binding"/>
    <property type="evidence" value="ECO:0007669"/>
    <property type="project" value="TreeGrafter"/>
</dbReference>
<evidence type="ECO:0000256" key="3">
    <source>
        <dbReference type="ARBA" id="ARBA00022664"/>
    </source>
</evidence>
<dbReference type="GO" id="GO:0045131">
    <property type="term" value="F:pre-mRNA branch point binding"/>
    <property type="evidence" value="ECO:0007669"/>
    <property type="project" value="UniProtKB-UniRule"/>
</dbReference>
<evidence type="ECO:0000256" key="4">
    <source>
        <dbReference type="ARBA" id="ARBA00022723"/>
    </source>
</evidence>
<evidence type="ECO:0000256" key="9">
    <source>
        <dbReference type="ARBA" id="ARBA00023242"/>
    </source>
</evidence>
<keyword evidence="3 11" id="KW-0507">mRNA processing</keyword>
<dbReference type="SUPFAM" id="SSF54928">
    <property type="entry name" value="RNA-binding domain, RBD"/>
    <property type="match status" value="1"/>
</dbReference>
<dbReference type="CDD" id="cd02395">
    <property type="entry name" value="KH-I_BBP"/>
    <property type="match status" value="1"/>
</dbReference>
<dbReference type="PANTHER" id="PTHR11208">
    <property type="entry name" value="RNA-BINDING PROTEIN RELATED"/>
    <property type="match status" value="1"/>
</dbReference>
<dbReference type="GO" id="GO:0005681">
    <property type="term" value="C:spliceosomal complex"/>
    <property type="evidence" value="ECO:0007669"/>
    <property type="project" value="UniProtKB-KW"/>
</dbReference>
<comment type="function">
    <text evidence="11">Necessary for the splicing of pre-mRNA. Has a role in the recognition of the branch site (5'-UACUAAC-3'), the pyrimidine tract and the 3'-splice site at the 3'-end of introns.</text>
</comment>
<dbReference type="PROSITE" id="PS50102">
    <property type="entry name" value="RRM"/>
    <property type="match status" value="1"/>
</dbReference>
<evidence type="ECO:0000256" key="12">
    <source>
        <dbReference type="SAM" id="MobiDB-lite"/>
    </source>
</evidence>
<feature type="compositionally biased region" description="Acidic residues" evidence="12">
    <location>
        <begin position="55"/>
        <end position="78"/>
    </location>
</feature>
<evidence type="ECO:0000256" key="2">
    <source>
        <dbReference type="ARBA" id="ARBA00010382"/>
    </source>
</evidence>
<dbReference type="GO" id="GO:0000398">
    <property type="term" value="P:mRNA splicing, via spliceosome"/>
    <property type="evidence" value="ECO:0007669"/>
    <property type="project" value="UniProtKB-UniRule"/>
</dbReference>
<feature type="domain" description="RRM" evidence="13">
    <location>
        <begin position="521"/>
        <end position="599"/>
    </location>
</feature>
<evidence type="ECO:0000313" key="14">
    <source>
        <dbReference type="Proteomes" id="UP000228380"/>
    </source>
</evidence>
<keyword evidence="6 11" id="KW-0862">Zinc</keyword>
<feature type="compositionally biased region" description="Basic and acidic residues" evidence="12">
    <location>
        <begin position="101"/>
        <end position="117"/>
    </location>
</feature>
<keyword evidence="5 11" id="KW-0863">Zinc-finger</keyword>
<dbReference type="InterPro" id="IPR036612">
    <property type="entry name" value="KH_dom_type_1_sf"/>
</dbReference>
<dbReference type="GeneID" id="103719402"/>
<dbReference type="AlphaFoldDB" id="A0A8B7CUR4"/>
<dbReference type="InterPro" id="IPR055256">
    <property type="entry name" value="KH_1_KHDC4/BBP-like"/>
</dbReference>
<dbReference type="SMART" id="SM00360">
    <property type="entry name" value="RRM"/>
    <property type="match status" value="1"/>
</dbReference>
<comment type="similarity">
    <text evidence="2 11">Belongs to the BBP/SF1 family.</text>
</comment>
<dbReference type="PROSITE" id="PS50084">
    <property type="entry name" value="KH_TYPE_1"/>
    <property type="match status" value="1"/>
</dbReference>
<reference evidence="14" key="1">
    <citation type="journal article" date="2019" name="Nat. Commun.">
        <title>Genome-wide association mapping of date palm fruit traits.</title>
        <authorList>
            <person name="Hazzouri K.M."/>
            <person name="Gros-Balthazard M."/>
            <person name="Flowers J.M."/>
            <person name="Copetti D."/>
            <person name="Lemansour A."/>
            <person name="Lebrun M."/>
            <person name="Masmoudi K."/>
            <person name="Ferrand S."/>
            <person name="Dhar M.I."/>
            <person name="Fresquez Z.A."/>
            <person name="Rosas U."/>
            <person name="Zhang J."/>
            <person name="Talag J."/>
            <person name="Lee S."/>
            <person name="Kudrna D."/>
            <person name="Powell R.F."/>
            <person name="Leitch I.J."/>
            <person name="Krueger R.R."/>
            <person name="Wing R.A."/>
            <person name="Amiri K.M.A."/>
            <person name="Purugganan M.D."/>
        </authorList>
    </citation>
    <scope>NUCLEOTIDE SEQUENCE [LARGE SCALE GENOMIC DNA]</scope>
    <source>
        <strain evidence="14">cv. Khalas</strain>
    </source>
</reference>
<dbReference type="InterPro" id="IPR012677">
    <property type="entry name" value="Nucleotide-bd_a/b_plait_sf"/>
</dbReference>
<feature type="compositionally biased region" description="Basic and acidic residues" evidence="12">
    <location>
        <begin position="132"/>
        <end position="151"/>
    </location>
</feature>
<protein>
    <recommendedName>
        <fullName evidence="11">Branchpoint-bridging protein</fullName>
    </recommendedName>
</protein>
<evidence type="ECO:0000256" key="6">
    <source>
        <dbReference type="ARBA" id="ARBA00022833"/>
    </source>
</evidence>
<gene>
    <name evidence="15" type="primary">LOC103719402</name>
</gene>
<evidence type="ECO:0000256" key="5">
    <source>
        <dbReference type="ARBA" id="ARBA00022771"/>
    </source>
</evidence>
<keyword evidence="8 11" id="KW-0508">mRNA splicing</keyword>
<dbReference type="InterPro" id="IPR000504">
    <property type="entry name" value="RRM_dom"/>
</dbReference>
<dbReference type="Pfam" id="PF00076">
    <property type="entry name" value="RRM_1"/>
    <property type="match status" value="1"/>
</dbReference>
<evidence type="ECO:0000259" key="13">
    <source>
        <dbReference type="PROSITE" id="PS50102"/>
    </source>
</evidence>
<evidence type="ECO:0000313" key="15">
    <source>
        <dbReference type="RefSeq" id="XP_008806841.1"/>
    </source>
</evidence>
<evidence type="ECO:0000256" key="8">
    <source>
        <dbReference type="ARBA" id="ARBA00023187"/>
    </source>
</evidence>
<dbReference type="GO" id="GO:0048024">
    <property type="term" value="P:regulation of mRNA splicing, via spliceosome"/>
    <property type="evidence" value="ECO:0007669"/>
    <property type="project" value="TreeGrafter"/>
</dbReference>
<dbReference type="OrthoDB" id="10021397at2759"/>
<feature type="compositionally biased region" description="Acidic residues" evidence="12">
    <location>
        <begin position="17"/>
        <end position="48"/>
    </location>
</feature>
<keyword evidence="9 11" id="KW-0539">Nucleus</keyword>
<dbReference type="SUPFAM" id="SSF54791">
    <property type="entry name" value="Eukaryotic type KH-domain (KH-domain type I)"/>
    <property type="match status" value="1"/>
</dbReference>
<evidence type="ECO:0000256" key="7">
    <source>
        <dbReference type="ARBA" id="ARBA00022884"/>
    </source>
</evidence>
<dbReference type="Gene3D" id="3.30.1370.10">
    <property type="entry name" value="K Homology domain, type 1"/>
    <property type="match status" value="1"/>
</dbReference>